<dbReference type="EC" id="1.1.1.100" evidence="4"/>
<dbReference type="Pfam" id="PF13561">
    <property type="entry name" value="adh_short_C2"/>
    <property type="match status" value="1"/>
</dbReference>
<gene>
    <name evidence="3" type="primary">fabG_3</name>
    <name evidence="4" type="ORF">BKA21_001837</name>
    <name evidence="3" type="ORF">Col01nite_19800</name>
</gene>
<dbReference type="Proteomes" id="UP000577956">
    <property type="component" value="Unassembled WGS sequence"/>
</dbReference>
<reference evidence="4 5" key="1">
    <citation type="submission" date="2020-07" db="EMBL/GenBank/DDBJ databases">
        <title>Sequencing the genomes of 1000 actinobacteria strains.</title>
        <authorList>
            <person name="Klenk H.-P."/>
        </authorList>
    </citation>
    <scope>NUCLEOTIDE SEQUENCE [LARGE SCALE GENOMIC DNA]</scope>
    <source>
        <strain evidence="4 5">DSM 24482</strain>
    </source>
</reference>
<evidence type="ECO:0000313" key="6">
    <source>
        <dbReference type="Proteomes" id="UP000618382"/>
    </source>
</evidence>
<evidence type="ECO:0000313" key="4">
    <source>
        <dbReference type="EMBL" id="NYD86288.1"/>
    </source>
</evidence>
<protein>
    <submittedName>
        <fullName evidence="3">3-ketoacyl-ACP reductase</fullName>
    </submittedName>
    <submittedName>
        <fullName evidence="4">3-oxoacyl-[acyl-carrier protein] reductase</fullName>
        <ecNumber evidence="4">1.1.1.100</ecNumber>
    </submittedName>
</protein>
<evidence type="ECO:0000313" key="3">
    <source>
        <dbReference type="EMBL" id="GIG32821.1"/>
    </source>
</evidence>
<accession>A0A7Y9FFB9</accession>
<dbReference type="NCBIfam" id="NF009389">
    <property type="entry name" value="PRK12748.1"/>
    <property type="match status" value="1"/>
</dbReference>
<dbReference type="InterPro" id="IPR002347">
    <property type="entry name" value="SDR_fam"/>
</dbReference>
<dbReference type="EMBL" id="JACCBK010000001">
    <property type="protein sequence ID" value="NYD86288.1"/>
    <property type="molecule type" value="Genomic_DNA"/>
</dbReference>
<dbReference type="Proteomes" id="UP000618382">
    <property type="component" value="Unassembled WGS sequence"/>
</dbReference>
<sequence length="261" mass="27037">MTRRALDGRVVVVTGASRRIAIGAAIARRVVADGGALLLHSWAPHDAEQPWGADPGGPEALVDELRASGGRVEHVAADLADPAAPAALVEAARDAFGHVDAVVANHARSSAQALEDLTAAELDLSYAVNTRASLLLVQALAAQHDDARPGGRAVLFTSGQYHGAMPGELPYIASKAALHEVTRSLAVHLAPRRITVNCVNPGPNDTGYADDEARAAIAALNPGGRWSAPADTARLVAWLLGDEADWVTGQTIASDGGWSSR</sequence>
<proteinExistence type="inferred from homology"/>
<dbReference type="RefSeq" id="WP_140457944.1">
    <property type="nucleotide sequence ID" value="NZ_BAABFI010000001.1"/>
</dbReference>
<reference evidence="3 6" key="2">
    <citation type="submission" date="2021-01" db="EMBL/GenBank/DDBJ databases">
        <title>Whole genome shotgun sequence of Cellulomonas oligotrophica NBRC 109435.</title>
        <authorList>
            <person name="Komaki H."/>
            <person name="Tamura T."/>
        </authorList>
    </citation>
    <scope>NUCLEOTIDE SEQUENCE [LARGE SCALE GENOMIC DNA]</scope>
    <source>
        <strain evidence="3 6">NBRC 109435</strain>
    </source>
</reference>
<evidence type="ECO:0000256" key="1">
    <source>
        <dbReference type="ARBA" id="ARBA00006484"/>
    </source>
</evidence>
<evidence type="ECO:0000256" key="2">
    <source>
        <dbReference type="ARBA" id="ARBA00023002"/>
    </source>
</evidence>
<dbReference type="SUPFAM" id="SSF51735">
    <property type="entry name" value="NAD(P)-binding Rossmann-fold domains"/>
    <property type="match status" value="1"/>
</dbReference>
<dbReference type="PANTHER" id="PTHR43639:SF1">
    <property type="entry name" value="SHORT-CHAIN DEHYDROGENASE_REDUCTASE FAMILY PROTEIN"/>
    <property type="match status" value="1"/>
</dbReference>
<dbReference type="AlphaFoldDB" id="A0A7Y9FFB9"/>
<dbReference type="PRINTS" id="PR00081">
    <property type="entry name" value="GDHRDH"/>
</dbReference>
<dbReference type="Gene3D" id="3.40.50.720">
    <property type="entry name" value="NAD(P)-binding Rossmann-like Domain"/>
    <property type="match status" value="1"/>
</dbReference>
<dbReference type="InterPro" id="IPR036291">
    <property type="entry name" value="NAD(P)-bd_dom_sf"/>
</dbReference>
<keyword evidence="6" id="KW-1185">Reference proteome</keyword>
<evidence type="ECO:0000313" key="5">
    <source>
        <dbReference type="Proteomes" id="UP000577956"/>
    </source>
</evidence>
<name>A0A7Y9FFB9_9CELL</name>
<keyword evidence="2 4" id="KW-0560">Oxidoreductase</keyword>
<organism evidence="4 5">
    <name type="scientific">Cellulomonas oligotrophica</name>
    <dbReference type="NCBI Taxonomy" id="931536"/>
    <lineage>
        <taxon>Bacteria</taxon>
        <taxon>Bacillati</taxon>
        <taxon>Actinomycetota</taxon>
        <taxon>Actinomycetes</taxon>
        <taxon>Micrococcales</taxon>
        <taxon>Cellulomonadaceae</taxon>
        <taxon>Cellulomonas</taxon>
    </lineage>
</organism>
<dbReference type="PANTHER" id="PTHR43639">
    <property type="entry name" value="OXIDOREDUCTASE, SHORT-CHAIN DEHYDROGENASE/REDUCTASE FAMILY (AFU_ORTHOLOGUE AFUA_5G02870)"/>
    <property type="match status" value="1"/>
</dbReference>
<comment type="similarity">
    <text evidence="1">Belongs to the short-chain dehydrogenases/reductases (SDR) family.</text>
</comment>
<dbReference type="EMBL" id="BONN01000004">
    <property type="protein sequence ID" value="GIG32821.1"/>
    <property type="molecule type" value="Genomic_DNA"/>
</dbReference>
<comment type="caution">
    <text evidence="4">The sequence shown here is derived from an EMBL/GenBank/DDBJ whole genome shotgun (WGS) entry which is preliminary data.</text>
</comment>
<dbReference type="GO" id="GO:0004316">
    <property type="term" value="F:3-oxoacyl-[acyl-carrier-protein] reductase (NADPH) activity"/>
    <property type="evidence" value="ECO:0007669"/>
    <property type="project" value="UniProtKB-EC"/>
</dbReference>